<keyword evidence="2" id="KW-0812">Transmembrane</keyword>
<proteinExistence type="predicted"/>
<evidence type="ECO:0008006" key="5">
    <source>
        <dbReference type="Google" id="ProtNLM"/>
    </source>
</evidence>
<dbReference type="OrthoDB" id="3867516at2759"/>
<evidence type="ECO:0000313" key="4">
    <source>
        <dbReference type="Proteomes" id="UP000019373"/>
    </source>
</evidence>
<gene>
    <name evidence="3" type="ORF">EPUS_09089</name>
</gene>
<protein>
    <recommendedName>
        <fullName evidence="5">Transmembrane protein</fullName>
    </recommendedName>
</protein>
<evidence type="ECO:0000313" key="3">
    <source>
        <dbReference type="EMBL" id="ERF70984.1"/>
    </source>
</evidence>
<feature type="transmembrane region" description="Helical" evidence="2">
    <location>
        <begin position="303"/>
        <end position="321"/>
    </location>
</feature>
<evidence type="ECO:0000256" key="1">
    <source>
        <dbReference type="SAM" id="MobiDB-lite"/>
    </source>
</evidence>
<keyword evidence="2" id="KW-0472">Membrane</keyword>
<reference evidence="4" key="1">
    <citation type="journal article" date="2014" name="BMC Genomics">
        <title>Genome characteristics reveal the impact of lichenization on lichen-forming fungus Endocarpon pusillum Hedwig (Verrucariales, Ascomycota).</title>
        <authorList>
            <person name="Wang Y.-Y."/>
            <person name="Liu B."/>
            <person name="Zhang X.-Y."/>
            <person name="Zhou Q.-M."/>
            <person name="Zhang T."/>
            <person name="Li H."/>
            <person name="Yu Y.-F."/>
            <person name="Zhang X.-L."/>
            <person name="Hao X.-Y."/>
            <person name="Wang M."/>
            <person name="Wang L."/>
            <person name="Wei J.-C."/>
        </authorList>
    </citation>
    <scope>NUCLEOTIDE SEQUENCE [LARGE SCALE GENOMIC DNA]</scope>
    <source>
        <strain evidence="4">Z07020 / HMAS-L-300199</strain>
    </source>
</reference>
<dbReference type="EMBL" id="KE721272">
    <property type="protein sequence ID" value="ERF70984.1"/>
    <property type="molecule type" value="Genomic_DNA"/>
</dbReference>
<keyword evidence="4" id="KW-1185">Reference proteome</keyword>
<feature type="compositionally biased region" description="Low complexity" evidence="1">
    <location>
        <begin position="593"/>
        <end position="615"/>
    </location>
</feature>
<organism evidence="3 4">
    <name type="scientific">Endocarpon pusillum (strain Z07020 / HMAS-L-300199)</name>
    <name type="common">Lichen-forming fungus</name>
    <dbReference type="NCBI Taxonomy" id="1263415"/>
    <lineage>
        <taxon>Eukaryota</taxon>
        <taxon>Fungi</taxon>
        <taxon>Dikarya</taxon>
        <taxon>Ascomycota</taxon>
        <taxon>Pezizomycotina</taxon>
        <taxon>Eurotiomycetes</taxon>
        <taxon>Chaetothyriomycetidae</taxon>
        <taxon>Verrucariales</taxon>
        <taxon>Verrucariaceae</taxon>
        <taxon>Endocarpon</taxon>
    </lineage>
</organism>
<name>U1HPJ9_ENDPU</name>
<dbReference type="Proteomes" id="UP000019373">
    <property type="component" value="Unassembled WGS sequence"/>
</dbReference>
<accession>U1HPJ9</accession>
<dbReference type="AlphaFoldDB" id="U1HPJ9"/>
<dbReference type="OMA" id="ECSSHIN"/>
<evidence type="ECO:0000256" key="2">
    <source>
        <dbReference type="SAM" id="Phobius"/>
    </source>
</evidence>
<feature type="transmembrane region" description="Helical" evidence="2">
    <location>
        <begin position="470"/>
        <end position="489"/>
    </location>
</feature>
<keyword evidence="2" id="KW-1133">Transmembrane helix</keyword>
<dbReference type="HOGENOM" id="CLU_432779_0_0_1"/>
<feature type="transmembrane region" description="Helical" evidence="2">
    <location>
        <begin position="495"/>
        <end position="520"/>
    </location>
</feature>
<dbReference type="eggNOG" id="ENOG502T7YM">
    <property type="taxonomic scope" value="Eukaryota"/>
</dbReference>
<dbReference type="RefSeq" id="XP_007803374.1">
    <property type="nucleotide sequence ID" value="XM_007805183.1"/>
</dbReference>
<feature type="transmembrane region" description="Helical" evidence="2">
    <location>
        <begin position="268"/>
        <end position="291"/>
    </location>
</feature>
<feature type="transmembrane region" description="Helical" evidence="2">
    <location>
        <begin position="164"/>
        <end position="184"/>
    </location>
</feature>
<sequence>MIFFNRRVSPQAYCTFIILLTALPTVRADYLSFLDRLYRAFSKFNIVVPASTISNVDAVYRHWNYMEANYSKWEEAIYNDTLSEDERQKEVAEASKGVDDSWYHIIGDFMGVGVNKSCRPNIEAVLNESSEWDKAGQQASTVIMAILPSLLTFGNLYVPRSSEAFGTSFLVGLLSAAFGFGLPVKSISAVPVRQTITLSSLNWEARTDLEGLGKQLLKKAIPAKLSELQKWSDNRDGMISTGDAWATGISHAALNWQSRTHWWHLPSLLVAALQTIILLLAVFPLFMGLGVPQLLFDCTATVTSIYLLLSAVVSSIARALMWESSDHERVHIFALSQLAEKRLRQIADRVPRELSTEVDLPPLQAPLLVRPIVSVQRNLTRFWFAVTRIRRGVARKQPAPQPLLVGTDERYWMIPVQFMRVLIARLKWIATNLLTFFLSGFQSHHTAIRWRPLIVLAHLSTTGRDPLKTLFTGIVEGSVLLVLTFFFSAQWAGNLIVTAYSVAYLLIAVSVARGLGLAYIKWSVRSAGLHLVECESVEEIHGSLRVLCSMKHLLVRVNGAWYFEGKRMDTTPAFWDWELRSERGEFDDEKRSSIQSTSTSPVSTPPASVSPALPTKNDTEQVVTAVNHRSTL</sequence>
<feature type="region of interest" description="Disordered" evidence="1">
    <location>
        <begin position="586"/>
        <end position="632"/>
    </location>
</feature>
<feature type="compositionally biased region" description="Polar residues" evidence="1">
    <location>
        <begin position="620"/>
        <end position="632"/>
    </location>
</feature>
<dbReference type="GeneID" id="19243924"/>